<proteinExistence type="predicted"/>
<feature type="chain" id="PRO_5019467017" evidence="2">
    <location>
        <begin position="26"/>
        <end position="214"/>
    </location>
</feature>
<dbReference type="GeneID" id="40318007"/>
<dbReference type="EMBL" id="MKKU01000221">
    <property type="protein sequence ID" value="RNF18819.1"/>
    <property type="molecule type" value="Genomic_DNA"/>
</dbReference>
<sequence>MCLFSLTCLLPAAPLCGVFPLAVRADRVAPVHGRAEAQLPRCAPFRSPFSSFCLGQARGRGPSVLARVSFAFAPPRQLRRGGDVPAAQNPAPARGGNGRSGKEKKEQGGDGHRSGATGPGCVRHTRRGCGGEGTRSRALGRRGAVARISAAERTALAASVCISLAAESARAVFLAVTAPAVAAGGKPTRRRPFFSFAHRFAAGSPPPSAPGTRK</sequence>
<accession>A0A422PM75</accession>
<feature type="signal peptide" evidence="2">
    <location>
        <begin position="1"/>
        <end position="25"/>
    </location>
</feature>
<feature type="region of interest" description="Disordered" evidence="1">
    <location>
        <begin position="77"/>
        <end position="136"/>
    </location>
</feature>
<dbReference type="RefSeq" id="XP_029228623.1">
    <property type="nucleotide sequence ID" value="XM_029371306.1"/>
</dbReference>
<evidence type="ECO:0000313" key="4">
    <source>
        <dbReference type="Proteomes" id="UP000284403"/>
    </source>
</evidence>
<gene>
    <name evidence="3" type="ORF">Tco025E_04396</name>
</gene>
<evidence type="ECO:0000256" key="2">
    <source>
        <dbReference type="SAM" id="SignalP"/>
    </source>
</evidence>
<feature type="non-terminal residue" evidence="3">
    <location>
        <position position="214"/>
    </location>
</feature>
<protein>
    <submittedName>
        <fullName evidence="3">Uncharacterized protein</fullName>
    </submittedName>
</protein>
<name>A0A422PM75_9TRYP</name>
<feature type="compositionally biased region" description="Basic and acidic residues" evidence="1">
    <location>
        <begin position="100"/>
        <end position="113"/>
    </location>
</feature>
<keyword evidence="4" id="KW-1185">Reference proteome</keyword>
<dbReference type="AlphaFoldDB" id="A0A422PM75"/>
<comment type="caution">
    <text evidence="3">The sequence shown here is derived from an EMBL/GenBank/DDBJ whole genome shotgun (WGS) entry which is preliminary data.</text>
</comment>
<organism evidence="3 4">
    <name type="scientific">Trypanosoma conorhini</name>
    <dbReference type="NCBI Taxonomy" id="83891"/>
    <lineage>
        <taxon>Eukaryota</taxon>
        <taxon>Discoba</taxon>
        <taxon>Euglenozoa</taxon>
        <taxon>Kinetoplastea</taxon>
        <taxon>Metakinetoplastina</taxon>
        <taxon>Trypanosomatida</taxon>
        <taxon>Trypanosomatidae</taxon>
        <taxon>Trypanosoma</taxon>
    </lineage>
</organism>
<evidence type="ECO:0000256" key="1">
    <source>
        <dbReference type="SAM" id="MobiDB-lite"/>
    </source>
</evidence>
<reference evidence="3 4" key="1">
    <citation type="journal article" date="2018" name="BMC Genomics">
        <title>Genomic comparison of Trypanosoma conorhini and Trypanosoma rangeli to Trypanosoma cruzi strains of high and low virulence.</title>
        <authorList>
            <person name="Bradwell K.R."/>
            <person name="Koparde V.N."/>
            <person name="Matveyev A.V."/>
            <person name="Serrano M.G."/>
            <person name="Alves J.M."/>
            <person name="Parikh H."/>
            <person name="Huang B."/>
            <person name="Lee V."/>
            <person name="Espinosa-Alvarez O."/>
            <person name="Ortiz P.A."/>
            <person name="Costa-Martins A.G."/>
            <person name="Teixeira M.M."/>
            <person name="Buck G.A."/>
        </authorList>
    </citation>
    <scope>NUCLEOTIDE SEQUENCE [LARGE SCALE GENOMIC DNA]</scope>
    <source>
        <strain evidence="3 4">025E</strain>
    </source>
</reference>
<evidence type="ECO:0000313" key="3">
    <source>
        <dbReference type="EMBL" id="RNF18819.1"/>
    </source>
</evidence>
<keyword evidence="2" id="KW-0732">Signal</keyword>
<dbReference type="Proteomes" id="UP000284403">
    <property type="component" value="Unassembled WGS sequence"/>
</dbReference>